<dbReference type="RefSeq" id="WP_191733279.1">
    <property type="nucleotide sequence ID" value="NZ_JACSPR010000004.1"/>
</dbReference>
<comment type="subcellular location">
    <subcellularLocation>
        <location evidence="1">Cell envelope</location>
    </subcellularLocation>
</comment>
<gene>
    <name evidence="6" type="ORF">H9627_06920</name>
</gene>
<dbReference type="GO" id="GO:0030001">
    <property type="term" value="P:metal ion transport"/>
    <property type="evidence" value="ECO:0007669"/>
    <property type="project" value="InterPro"/>
</dbReference>
<proteinExistence type="predicted"/>
<dbReference type="AlphaFoldDB" id="A0A8I0HNU5"/>
<dbReference type="PANTHER" id="PTHR42953">
    <property type="entry name" value="HIGH-AFFINITY ZINC UPTAKE SYSTEM PROTEIN ZNUA-RELATED"/>
    <property type="match status" value="1"/>
</dbReference>
<dbReference type="SUPFAM" id="SSF53807">
    <property type="entry name" value="Helical backbone' metal receptor"/>
    <property type="match status" value="1"/>
</dbReference>
<keyword evidence="4 5" id="KW-0732">Signal</keyword>
<evidence type="ECO:0000256" key="1">
    <source>
        <dbReference type="ARBA" id="ARBA00004196"/>
    </source>
</evidence>
<dbReference type="PANTHER" id="PTHR42953:SF1">
    <property type="entry name" value="METAL-BINDING PROTEIN HI_0362-RELATED"/>
    <property type="match status" value="1"/>
</dbReference>
<evidence type="ECO:0000256" key="4">
    <source>
        <dbReference type="ARBA" id="ARBA00022729"/>
    </source>
</evidence>
<accession>A0A8I0HNU5</accession>
<evidence type="ECO:0000256" key="2">
    <source>
        <dbReference type="ARBA" id="ARBA00022448"/>
    </source>
</evidence>
<keyword evidence="2" id="KW-0813">Transport</keyword>
<evidence type="ECO:0000256" key="3">
    <source>
        <dbReference type="ARBA" id="ARBA00022723"/>
    </source>
</evidence>
<evidence type="ECO:0000256" key="5">
    <source>
        <dbReference type="SAM" id="SignalP"/>
    </source>
</evidence>
<dbReference type="GO" id="GO:0030313">
    <property type="term" value="C:cell envelope"/>
    <property type="evidence" value="ECO:0007669"/>
    <property type="project" value="UniProtKB-SubCell"/>
</dbReference>
<feature type="signal peptide" evidence="5">
    <location>
        <begin position="1"/>
        <end position="30"/>
    </location>
</feature>
<dbReference type="CDD" id="cd01020">
    <property type="entry name" value="TroA_b"/>
    <property type="match status" value="1"/>
</dbReference>
<sequence length="292" mass="30940">MLTIVSNKILLGVMKKLGLLALVLPLTACAAPAESASDGLTIVASTQVWADVAEAVVEDVDIHAIVQGDVDPHSFEPSAADMARVEAADIILVGGGGYDSWLYDSLEDDDRIIAAMDLEPHDHSDHDSDNEHIWYSPEAVTHFAEDLAEKVTETSPDTRVSPDAVATQMADLATRIADLPAARVAQTEPIADHLLAHSAMVESTPAGYRATTLSEGEPTAADVAAFHEAIRNGEIDILIHNPQSAASVSTGIRELAEQEGIPVVEIAETPEPGTNFLEAFKKAVADLEQVGQ</sequence>
<feature type="chain" id="PRO_5034933366" evidence="5">
    <location>
        <begin position="31"/>
        <end position="292"/>
    </location>
</feature>
<dbReference type="GO" id="GO:0046872">
    <property type="term" value="F:metal ion binding"/>
    <property type="evidence" value="ECO:0007669"/>
    <property type="project" value="UniProtKB-KW"/>
</dbReference>
<dbReference type="InterPro" id="IPR006127">
    <property type="entry name" value="ZnuA-like"/>
</dbReference>
<dbReference type="EMBL" id="JACSPR010000004">
    <property type="protein sequence ID" value="MBD8030051.1"/>
    <property type="molecule type" value="Genomic_DNA"/>
</dbReference>
<evidence type="ECO:0000313" key="6">
    <source>
        <dbReference type="EMBL" id="MBD8030051.1"/>
    </source>
</evidence>
<keyword evidence="7" id="KW-1185">Reference proteome</keyword>
<reference evidence="6 7" key="1">
    <citation type="submission" date="2020-08" db="EMBL/GenBank/DDBJ databases">
        <title>A Genomic Blueprint of the Chicken Gut Microbiome.</title>
        <authorList>
            <person name="Gilroy R."/>
            <person name="Ravi A."/>
            <person name="Getino M."/>
            <person name="Pursley I."/>
            <person name="Horton D.L."/>
            <person name="Alikhan N.-F."/>
            <person name="Baker D."/>
            <person name="Gharbi K."/>
            <person name="Hall N."/>
            <person name="Watson M."/>
            <person name="Adriaenssens E.M."/>
            <person name="Foster-Nyarko E."/>
            <person name="Jarju S."/>
            <person name="Secka A."/>
            <person name="Antonio M."/>
            <person name="Oren A."/>
            <person name="Chaudhuri R."/>
            <person name="La Ragione R.M."/>
            <person name="Hildebrand F."/>
            <person name="Pallen M.J."/>
        </authorList>
    </citation>
    <scope>NUCLEOTIDE SEQUENCE [LARGE SCALE GENOMIC DNA]</scope>
    <source>
        <strain evidence="6 7">Sa1YVA5</strain>
    </source>
</reference>
<keyword evidence="3" id="KW-0479">Metal-binding</keyword>
<name>A0A8I0HNU5_9CORY</name>
<dbReference type="Pfam" id="PF01297">
    <property type="entry name" value="ZnuA"/>
    <property type="match status" value="1"/>
</dbReference>
<dbReference type="Gene3D" id="3.40.50.1980">
    <property type="entry name" value="Nitrogenase molybdenum iron protein domain"/>
    <property type="match status" value="1"/>
</dbReference>
<organism evidence="6 7">
    <name type="scientific">Corynebacterium gallinarum</name>
    <dbReference type="NCBI Taxonomy" id="2762214"/>
    <lineage>
        <taxon>Bacteria</taxon>
        <taxon>Bacillati</taxon>
        <taxon>Actinomycetota</taxon>
        <taxon>Actinomycetes</taxon>
        <taxon>Mycobacteriales</taxon>
        <taxon>Corynebacteriaceae</taxon>
        <taxon>Corynebacterium</taxon>
    </lineage>
</organism>
<dbReference type="Proteomes" id="UP000650224">
    <property type="component" value="Unassembled WGS sequence"/>
</dbReference>
<comment type="caution">
    <text evidence="6">The sequence shown here is derived from an EMBL/GenBank/DDBJ whole genome shotgun (WGS) entry which is preliminary data.</text>
</comment>
<evidence type="ECO:0000313" key="7">
    <source>
        <dbReference type="Proteomes" id="UP000650224"/>
    </source>
</evidence>
<dbReference type="InterPro" id="IPR050492">
    <property type="entry name" value="Bact_metal-bind_prot9"/>
</dbReference>
<protein>
    <submittedName>
        <fullName evidence="6">Zinc ABC transporter substrate-binding protein</fullName>
    </submittedName>
</protein>